<sequence length="799" mass="83902">MAAGRVVGGLLGETFKGRQSRRGNGSRGLVRAPFKYRDVCKYLWFSGGFTGFRGSGGLESVKKSHQVAACAAPGRLARAFRPQTCRMNSLTMAQGIKRLGMPIAACLAAALLGLIAISWMIDPNAVRLSVEKQIRAATGLDLMVNGDVRVSIFPGSAITLHQVGLKGAASRGSGIADEPLTVGELTANLRLIPLLMRRYEIADVSLLNPRINVKRGADGRSNWSAIIETLARTIKPGVDSPVSFSEIRIKDGTLTYQNKARGIAETVSGIDLSLAWPSISRAFAATGQFNWRGEAVDGSLNIADFIAALSGERSGIKVRITSTPLKFAFDGAIANRTSLLMEGTLSADSPSLRNAARWAGQAPPGNNGLGRFALKARTNVVGESIALTNVNLELDGNTAEGVITYSNSDRQTMQATLAADALDFTPYIDTLRLVAGSSREWNRQLFDLRGLSATDLDMRLSAAKVTIGTSKLGRTAIGANLRNGTLALSIGEAQIYGGILKGSLGITRADADADVKAQFQFTDVDLASCASDLFGISRLSGRGNLNFALEAKGASPFTLAQSLDGTATLTGHDGAIGGLNIEQLLKRLERRPLSGAGNFRSGSTAFDSLNVAIRFNDGVATAEDARIEGPTTRVLLTGTASVPSREYDLKGVASLIAATDAPPAFQLPFVVQGPWDDPLVFPDSDSLIRRSPASAPLLDAIKDRKTRDAVKSVIERFTGGKKPAEPPAAQPQAAAPSANPSPVVLPTPVLPAPIPPAETRPSPSPSAEAPQPPPAATSTDAATPASPPAATESRQEKAD</sequence>
<dbReference type="InterPro" id="IPR052894">
    <property type="entry name" value="AsmA-related"/>
</dbReference>
<dbReference type="GO" id="GO:0005886">
    <property type="term" value="C:plasma membrane"/>
    <property type="evidence" value="ECO:0007669"/>
    <property type="project" value="TreeGrafter"/>
</dbReference>
<feature type="transmembrane region" description="Helical" evidence="2">
    <location>
        <begin position="99"/>
        <end position="121"/>
    </location>
</feature>
<dbReference type="HOGENOM" id="CLU_012870_2_0_5"/>
<name>K8NXZ7_9BRAD</name>
<dbReference type="EMBL" id="AGWY01000011">
    <property type="protein sequence ID" value="EKS35197.1"/>
    <property type="molecule type" value="Genomic_DNA"/>
</dbReference>
<evidence type="ECO:0000313" key="4">
    <source>
        <dbReference type="EMBL" id="EKS35197.1"/>
    </source>
</evidence>
<evidence type="ECO:0000259" key="3">
    <source>
        <dbReference type="Pfam" id="PF05170"/>
    </source>
</evidence>
<accession>K8NXZ7</accession>
<feature type="compositionally biased region" description="Low complexity" evidence="1">
    <location>
        <begin position="776"/>
        <end position="792"/>
    </location>
</feature>
<keyword evidence="2" id="KW-1133">Transmembrane helix</keyword>
<feature type="region of interest" description="Disordered" evidence="1">
    <location>
        <begin position="716"/>
        <end position="799"/>
    </location>
</feature>
<proteinExistence type="predicted"/>
<evidence type="ECO:0000313" key="5">
    <source>
        <dbReference type="Proteomes" id="UP000001095"/>
    </source>
</evidence>
<dbReference type="Proteomes" id="UP000001095">
    <property type="component" value="Unassembled WGS sequence"/>
</dbReference>
<feature type="compositionally biased region" description="Pro residues" evidence="1">
    <location>
        <begin position="743"/>
        <end position="775"/>
    </location>
</feature>
<dbReference type="PATRIC" id="fig|883079.3.peg.2517"/>
<dbReference type="PANTHER" id="PTHR30441">
    <property type="entry name" value="DUF748 DOMAIN-CONTAINING PROTEIN"/>
    <property type="match status" value="1"/>
</dbReference>
<dbReference type="InterPro" id="IPR007844">
    <property type="entry name" value="AsmA"/>
</dbReference>
<evidence type="ECO:0000256" key="1">
    <source>
        <dbReference type="SAM" id="MobiDB-lite"/>
    </source>
</evidence>
<protein>
    <recommendedName>
        <fullName evidence="3">AsmA domain-containing protein</fullName>
    </recommendedName>
</protein>
<keyword evidence="5" id="KW-1185">Reference proteome</keyword>
<feature type="domain" description="AsmA" evidence="3">
    <location>
        <begin position="107"/>
        <end position="300"/>
    </location>
</feature>
<dbReference type="GO" id="GO:0090313">
    <property type="term" value="P:regulation of protein targeting to membrane"/>
    <property type="evidence" value="ECO:0007669"/>
    <property type="project" value="TreeGrafter"/>
</dbReference>
<dbReference type="Pfam" id="PF05170">
    <property type="entry name" value="AsmA"/>
    <property type="match status" value="2"/>
</dbReference>
<feature type="compositionally biased region" description="Low complexity" evidence="1">
    <location>
        <begin position="730"/>
        <end position="742"/>
    </location>
</feature>
<dbReference type="PANTHER" id="PTHR30441:SF4">
    <property type="entry name" value="PROTEIN ASMA"/>
    <property type="match status" value="1"/>
</dbReference>
<comment type="caution">
    <text evidence="4">The sequence shown here is derived from an EMBL/GenBank/DDBJ whole genome shotgun (WGS) entry which is preliminary data.</text>
</comment>
<evidence type="ECO:0000256" key="2">
    <source>
        <dbReference type="SAM" id="Phobius"/>
    </source>
</evidence>
<feature type="domain" description="AsmA" evidence="3">
    <location>
        <begin position="440"/>
        <end position="624"/>
    </location>
</feature>
<keyword evidence="2" id="KW-0472">Membrane</keyword>
<dbReference type="AlphaFoldDB" id="K8NXZ7"/>
<organism evidence="4 5">
    <name type="scientific">Afipia clevelandensis ATCC 49720</name>
    <dbReference type="NCBI Taxonomy" id="883079"/>
    <lineage>
        <taxon>Bacteria</taxon>
        <taxon>Pseudomonadati</taxon>
        <taxon>Pseudomonadota</taxon>
        <taxon>Alphaproteobacteria</taxon>
        <taxon>Hyphomicrobiales</taxon>
        <taxon>Nitrobacteraceae</taxon>
        <taxon>Afipia</taxon>
    </lineage>
</organism>
<reference evidence="4 5" key="1">
    <citation type="submission" date="2012-04" db="EMBL/GenBank/DDBJ databases">
        <title>The Genome Sequence of Afipia clevelandensis ATCC 49720.</title>
        <authorList>
            <consortium name="The Broad Institute Genome Sequencing Platform"/>
            <person name="Earl A."/>
            <person name="Ward D."/>
            <person name="Feldgarden M."/>
            <person name="Gevers D."/>
            <person name="Huys G."/>
            <person name="Walker B."/>
            <person name="Young S.K."/>
            <person name="Zeng Q."/>
            <person name="Gargeya S."/>
            <person name="Fitzgerald M."/>
            <person name="Haas B."/>
            <person name="Abouelleil A."/>
            <person name="Alvarado L."/>
            <person name="Arachchi H.M."/>
            <person name="Berlin A."/>
            <person name="Chapman S.B."/>
            <person name="Goldberg J."/>
            <person name="Griggs A."/>
            <person name="Gujja S."/>
            <person name="Hansen M."/>
            <person name="Howarth C."/>
            <person name="Imamovic A."/>
            <person name="Larimer J."/>
            <person name="McCowen C."/>
            <person name="Montmayeur A."/>
            <person name="Murphy C."/>
            <person name="Neiman D."/>
            <person name="Pearson M."/>
            <person name="Priest M."/>
            <person name="Roberts A."/>
            <person name="Saif S."/>
            <person name="Shea T."/>
            <person name="Sisk P."/>
            <person name="Sykes S."/>
            <person name="Wortman J."/>
            <person name="Nusbaum C."/>
            <person name="Birren B."/>
        </authorList>
    </citation>
    <scope>NUCLEOTIDE SEQUENCE [LARGE SCALE GENOMIC DNA]</scope>
    <source>
        <strain evidence="4 5">ATCC 49720</strain>
    </source>
</reference>
<gene>
    <name evidence="4" type="ORF">HMPREF9696_02469</name>
</gene>
<keyword evidence="2" id="KW-0812">Transmembrane</keyword>